<sequence>MEDEKNEVVVADNYFTGRWIGHPRFELIHVNEPSLVEVDQIYHLTCPASPIFYKYNVVKVSGVAMMRGNL</sequence>
<dbReference type="EMBL" id="JAJJMB010008884">
    <property type="protein sequence ID" value="KAI3919495.1"/>
    <property type="molecule type" value="Genomic_DNA"/>
</dbReference>
<evidence type="ECO:0000313" key="5">
    <source>
        <dbReference type="Proteomes" id="UP001202328"/>
    </source>
</evidence>
<evidence type="ECO:0000313" key="4">
    <source>
        <dbReference type="EMBL" id="KAI3919495.1"/>
    </source>
</evidence>
<reference evidence="4" key="1">
    <citation type="submission" date="2022-04" db="EMBL/GenBank/DDBJ databases">
        <title>A functionally conserved STORR gene fusion in Papaver species that diverged 16.8 million years ago.</title>
        <authorList>
            <person name="Catania T."/>
        </authorList>
    </citation>
    <scope>NUCLEOTIDE SEQUENCE</scope>
    <source>
        <strain evidence="4">S-188037</strain>
    </source>
</reference>
<keyword evidence="3" id="KW-0456">Lyase</keyword>
<evidence type="ECO:0000256" key="1">
    <source>
        <dbReference type="ARBA" id="ARBA00001911"/>
    </source>
</evidence>
<organism evidence="4 5">
    <name type="scientific">Papaver atlanticum</name>
    <dbReference type="NCBI Taxonomy" id="357466"/>
    <lineage>
        <taxon>Eukaryota</taxon>
        <taxon>Viridiplantae</taxon>
        <taxon>Streptophyta</taxon>
        <taxon>Embryophyta</taxon>
        <taxon>Tracheophyta</taxon>
        <taxon>Spermatophyta</taxon>
        <taxon>Magnoliopsida</taxon>
        <taxon>Ranunculales</taxon>
        <taxon>Papaveraceae</taxon>
        <taxon>Papaveroideae</taxon>
        <taxon>Papaver</taxon>
    </lineage>
</organism>
<evidence type="ECO:0000256" key="2">
    <source>
        <dbReference type="ARBA" id="ARBA00023027"/>
    </source>
</evidence>
<name>A0AAD4XKU2_9MAGN</name>
<dbReference type="AlphaFoldDB" id="A0AAD4XKU2"/>
<dbReference type="PANTHER" id="PTHR43078">
    <property type="entry name" value="UDP-GLUCURONIC ACID DECARBOXYLASE-RELATED"/>
    <property type="match status" value="1"/>
</dbReference>
<evidence type="ECO:0000256" key="3">
    <source>
        <dbReference type="ARBA" id="ARBA00023239"/>
    </source>
</evidence>
<dbReference type="GO" id="GO:0048040">
    <property type="term" value="F:UDP-glucuronate decarboxylase activity"/>
    <property type="evidence" value="ECO:0007669"/>
    <property type="project" value="TreeGrafter"/>
</dbReference>
<dbReference type="Gene3D" id="3.40.50.720">
    <property type="entry name" value="NAD(P)-binding Rossmann-like Domain"/>
    <property type="match status" value="1"/>
</dbReference>
<accession>A0AAD4XKU2</accession>
<proteinExistence type="predicted"/>
<keyword evidence="2" id="KW-0520">NAD</keyword>
<dbReference type="Proteomes" id="UP001202328">
    <property type="component" value="Unassembled WGS sequence"/>
</dbReference>
<keyword evidence="5" id="KW-1185">Reference proteome</keyword>
<gene>
    <name evidence="4" type="ORF">MKW98_030206</name>
</gene>
<dbReference type="GO" id="GO:0070403">
    <property type="term" value="F:NAD+ binding"/>
    <property type="evidence" value="ECO:0007669"/>
    <property type="project" value="InterPro"/>
</dbReference>
<comment type="caution">
    <text evidence="4">The sequence shown here is derived from an EMBL/GenBank/DDBJ whole genome shotgun (WGS) entry which is preliminary data.</text>
</comment>
<protein>
    <submittedName>
        <fullName evidence="4">Uncharacterized protein</fullName>
    </submittedName>
</protein>
<dbReference type="InterPro" id="IPR044516">
    <property type="entry name" value="UXS-like"/>
</dbReference>
<dbReference type="GO" id="GO:0042732">
    <property type="term" value="P:D-xylose metabolic process"/>
    <property type="evidence" value="ECO:0007669"/>
    <property type="project" value="InterPro"/>
</dbReference>
<dbReference type="PANTHER" id="PTHR43078:SF7">
    <property type="entry name" value="UDP-GLUCURONATE DECARBOXYLASE"/>
    <property type="match status" value="1"/>
</dbReference>
<comment type="cofactor">
    <cofactor evidence="1">
        <name>NAD(+)</name>
        <dbReference type="ChEBI" id="CHEBI:57540"/>
    </cofactor>
</comment>
<dbReference type="GO" id="GO:0005737">
    <property type="term" value="C:cytoplasm"/>
    <property type="evidence" value="ECO:0007669"/>
    <property type="project" value="TreeGrafter"/>
</dbReference>